<comment type="caution">
    <text evidence="1">The sequence shown here is derived from an EMBL/GenBank/DDBJ whole genome shotgun (WGS) entry which is preliminary data.</text>
</comment>
<organism evidence="1 2">
    <name type="scientific">Drosophila rubida</name>
    <dbReference type="NCBI Taxonomy" id="30044"/>
    <lineage>
        <taxon>Eukaryota</taxon>
        <taxon>Metazoa</taxon>
        <taxon>Ecdysozoa</taxon>
        <taxon>Arthropoda</taxon>
        <taxon>Hexapoda</taxon>
        <taxon>Insecta</taxon>
        <taxon>Pterygota</taxon>
        <taxon>Neoptera</taxon>
        <taxon>Endopterygota</taxon>
        <taxon>Diptera</taxon>
        <taxon>Brachycera</taxon>
        <taxon>Muscomorpha</taxon>
        <taxon>Ephydroidea</taxon>
        <taxon>Drosophilidae</taxon>
        <taxon>Drosophila</taxon>
    </lineage>
</organism>
<evidence type="ECO:0000313" key="2">
    <source>
        <dbReference type="Proteomes" id="UP001200034"/>
    </source>
</evidence>
<keyword evidence="2" id="KW-1185">Reference proteome</keyword>
<sequence length="285" mass="34171">MSLEHIDIKVLRSFQALLDTDKLICYDNYSKETMADKNRVNKYLKRTEHIAEQYQNDPADNECFLAFDVYPMNTKYCTIIFSLCGITSHFFYVIYWNVVEETRLEDPEKFLCDLLANIFVAEIPKLKKFLLKFVLCRNSTVNERVIKMFAESRKTSRLFNTFPFICEPFDLRHQQLHNPYTQHAWKEILQGNIEQTTVREIFSKYRNVAIATENTLLQHFVEQFFYLTRDLLESRFQINLRLCTMERMDTFERIIRAHMKDFINKAVTRKVLFDLIRALIHIYGF</sequence>
<dbReference type="EMBL" id="JAJJHW010002774">
    <property type="protein sequence ID" value="KAH8365868.1"/>
    <property type="molecule type" value="Genomic_DNA"/>
</dbReference>
<name>A0AAD4PHZ9_9MUSC</name>
<protein>
    <submittedName>
        <fullName evidence="1">Uncharacterized protein</fullName>
    </submittedName>
</protein>
<dbReference type="AlphaFoldDB" id="A0AAD4PHZ9"/>
<reference evidence="1" key="1">
    <citation type="journal article" date="2021" name="Mol. Ecol. Resour.">
        <title>Phylogenomic analyses of the genus Drosophila reveals genomic signals of climate adaptation.</title>
        <authorList>
            <person name="Li F."/>
            <person name="Rane R.V."/>
            <person name="Luria V."/>
            <person name="Xiong Z."/>
            <person name="Chen J."/>
            <person name="Li Z."/>
            <person name="Catullo R.A."/>
            <person name="Griffin P.C."/>
            <person name="Schiffer M."/>
            <person name="Pearce S."/>
            <person name="Lee S.F."/>
            <person name="McElroy K."/>
            <person name="Stocker A."/>
            <person name="Shirriffs J."/>
            <person name="Cockerell F."/>
            <person name="Coppin C."/>
            <person name="Sgro C.M."/>
            <person name="Karger A."/>
            <person name="Cain J.W."/>
            <person name="Weber J.A."/>
            <person name="Santpere G."/>
            <person name="Kirschner M.W."/>
            <person name="Hoffmann A.A."/>
            <person name="Oakeshott J.G."/>
            <person name="Zhang G."/>
        </authorList>
    </citation>
    <scope>NUCLEOTIDE SEQUENCE</scope>
    <source>
        <strain evidence="1">BGI-SZ-2011g</strain>
    </source>
</reference>
<proteinExistence type="predicted"/>
<dbReference type="Proteomes" id="UP001200034">
    <property type="component" value="Unassembled WGS sequence"/>
</dbReference>
<evidence type="ECO:0000313" key="1">
    <source>
        <dbReference type="EMBL" id="KAH8365868.1"/>
    </source>
</evidence>
<gene>
    <name evidence="1" type="ORF">KR093_006688</name>
</gene>
<accession>A0AAD4PHZ9</accession>